<keyword evidence="4" id="KW-0813">Transport</keyword>
<feature type="domain" description="ABC transporter" evidence="12">
    <location>
        <begin position="429"/>
        <end position="659"/>
    </location>
</feature>
<dbReference type="SMART" id="SM00382">
    <property type="entry name" value="AAA"/>
    <property type="match status" value="1"/>
</dbReference>
<accession>A0AAD9UCB5</accession>
<evidence type="ECO:0000256" key="5">
    <source>
        <dbReference type="ARBA" id="ARBA00022692"/>
    </source>
</evidence>
<evidence type="ECO:0000256" key="7">
    <source>
        <dbReference type="ARBA" id="ARBA00022741"/>
    </source>
</evidence>
<dbReference type="InterPro" id="IPR036640">
    <property type="entry name" value="ABC1_TM_sf"/>
</dbReference>
<evidence type="ECO:0000256" key="10">
    <source>
        <dbReference type="ARBA" id="ARBA00023136"/>
    </source>
</evidence>
<keyword evidence="7" id="KW-0547">Nucleotide-binding</keyword>
<evidence type="ECO:0000256" key="3">
    <source>
        <dbReference type="ARBA" id="ARBA00012191"/>
    </source>
</evidence>
<evidence type="ECO:0000256" key="11">
    <source>
        <dbReference type="SAM" id="Phobius"/>
    </source>
</evidence>
<dbReference type="GO" id="GO:0005886">
    <property type="term" value="C:plasma membrane"/>
    <property type="evidence" value="ECO:0007669"/>
    <property type="project" value="TreeGrafter"/>
</dbReference>
<dbReference type="SUPFAM" id="SSF90123">
    <property type="entry name" value="ABC transporter transmembrane region"/>
    <property type="match status" value="1"/>
</dbReference>
<comment type="subcellular location">
    <subcellularLocation>
        <location evidence="1">Membrane</location>
        <topology evidence="1">Multi-pass membrane protein</topology>
    </subcellularLocation>
</comment>
<protein>
    <recommendedName>
        <fullName evidence="3">ABC-type xenobiotic transporter</fullName>
        <ecNumber evidence="3">7.6.2.2</ecNumber>
    </recommendedName>
</protein>
<dbReference type="EC" id="7.6.2.2" evidence="3"/>
<feature type="transmembrane region" description="Helical" evidence="11">
    <location>
        <begin position="152"/>
        <end position="175"/>
    </location>
</feature>
<evidence type="ECO:0000313" key="15">
    <source>
        <dbReference type="Proteomes" id="UP001209878"/>
    </source>
</evidence>
<dbReference type="FunFam" id="3.40.50.300:FF:000302">
    <property type="entry name" value="ATP-binding cassette subfamily B member 5"/>
    <property type="match status" value="1"/>
</dbReference>
<keyword evidence="8" id="KW-0067">ATP-binding</keyword>
<dbReference type="GO" id="GO:0016887">
    <property type="term" value="F:ATP hydrolysis activity"/>
    <property type="evidence" value="ECO:0007669"/>
    <property type="project" value="InterPro"/>
</dbReference>
<dbReference type="GO" id="GO:0008559">
    <property type="term" value="F:ABC-type xenobiotic transporter activity"/>
    <property type="evidence" value="ECO:0007669"/>
    <property type="project" value="UniProtKB-EC"/>
</dbReference>
<dbReference type="PROSITE" id="PS50929">
    <property type="entry name" value="ABC_TM1F"/>
    <property type="match status" value="1"/>
</dbReference>
<evidence type="ECO:0000256" key="8">
    <source>
        <dbReference type="ARBA" id="ARBA00022840"/>
    </source>
</evidence>
<gene>
    <name evidence="14" type="ORF">NP493_285g02000</name>
</gene>
<dbReference type="Gene3D" id="3.40.50.300">
    <property type="entry name" value="P-loop containing nucleotide triphosphate hydrolases"/>
    <property type="match status" value="1"/>
</dbReference>
<evidence type="ECO:0000259" key="12">
    <source>
        <dbReference type="PROSITE" id="PS50893"/>
    </source>
</evidence>
<dbReference type="PANTHER" id="PTHR24222">
    <property type="entry name" value="ABC TRANSPORTER B FAMILY"/>
    <property type="match status" value="1"/>
</dbReference>
<evidence type="ECO:0000256" key="9">
    <source>
        <dbReference type="ARBA" id="ARBA00022989"/>
    </source>
</evidence>
<dbReference type="FunFam" id="1.20.1560.10:FF:000018">
    <property type="entry name" value="ATP-binding cassette subfamily B member 11"/>
    <property type="match status" value="1"/>
</dbReference>
<dbReference type="Pfam" id="PF00664">
    <property type="entry name" value="ABC_membrane"/>
    <property type="match status" value="1"/>
</dbReference>
<dbReference type="InterPro" id="IPR003593">
    <property type="entry name" value="AAA+_ATPase"/>
</dbReference>
<evidence type="ECO:0000256" key="2">
    <source>
        <dbReference type="ARBA" id="ARBA00007577"/>
    </source>
</evidence>
<feature type="transmembrane region" description="Helical" evidence="11">
    <location>
        <begin position="52"/>
        <end position="71"/>
    </location>
</feature>
<comment type="similarity">
    <text evidence="2">Belongs to the ABC transporter superfamily. ABCB family. Multidrug resistance exporter (TC 3.A.1.201) subfamily.</text>
</comment>
<feature type="transmembrane region" description="Helical" evidence="11">
    <location>
        <begin position="366"/>
        <end position="386"/>
    </location>
</feature>
<dbReference type="AlphaFoldDB" id="A0AAD9UCB5"/>
<dbReference type="Pfam" id="PF00005">
    <property type="entry name" value="ABC_tran"/>
    <property type="match status" value="1"/>
</dbReference>
<evidence type="ECO:0000256" key="6">
    <source>
        <dbReference type="ARBA" id="ARBA00022737"/>
    </source>
</evidence>
<keyword evidence="10 11" id="KW-0472">Membrane</keyword>
<dbReference type="PROSITE" id="PS50893">
    <property type="entry name" value="ABC_TRANSPORTER_2"/>
    <property type="match status" value="1"/>
</dbReference>
<keyword evidence="6" id="KW-0677">Repeat</keyword>
<dbReference type="PROSITE" id="PS00211">
    <property type="entry name" value="ABC_TRANSPORTER_1"/>
    <property type="match status" value="1"/>
</dbReference>
<evidence type="ECO:0000256" key="4">
    <source>
        <dbReference type="ARBA" id="ARBA00022448"/>
    </source>
</evidence>
<feature type="domain" description="ABC transmembrane type-1" evidence="13">
    <location>
        <begin position="56"/>
        <end position="393"/>
    </location>
</feature>
<keyword evidence="5 11" id="KW-0812">Transmembrane</keyword>
<reference evidence="14" key="1">
    <citation type="journal article" date="2023" name="Mol. Biol. Evol.">
        <title>Third-Generation Sequencing Reveals the Adaptive Role of the Epigenome in Three Deep-Sea Polychaetes.</title>
        <authorList>
            <person name="Perez M."/>
            <person name="Aroh O."/>
            <person name="Sun Y."/>
            <person name="Lan Y."/>
            <person name="Juniper S.K."/>
            <person name="Young C.R."/>
            <person name="Angers B."/>
            <person name="Qian P.Y."/>
        </authorList>
    </citation>
    <scope>NUCLEOTIDE SEQUENCE</scope>
    <source>
        <strain evidence="14">R07B-5</strain>
    </source>
</reference>
<keyword evidence="15" id="KW-1185">Reference proteome</keyword>
<feature type="transmembrane region" description="Helical" evidence="11">
    <location>
        <begin position="329"/>
        <end position="354"/>
    </location>
</feature>
<comment type="caution">
    <text evidence="14">The sequence shown here is derived from an EMBL/GenBank/DDBJ whole genome shotgun (WGS) entry which is preliminary data.</text>
</comment>
<feature type="transmembrane region" description="Helical" evidence="11">
    <location>
        <begin position="226"/>
        <end position="246"/>
    </location>
</feature>
<dbReference type="Gene3D" id="1.20.1560.10">
    <property type="entry name" value="ABC transporter type 1, transmembrane domain"/>
    <property type="match status" value="1"/>
</dbReference>
<evidence type="ECO:0000259" key="13">
    <source>
        <dbReference type="PROSITE" id="PS50929"/>
    </source>
</evidence>
<evidence type="ECO:0000313" key="14">
    <source>
        <dbReference type="EMBL" id="KAK2184056.1"/>
    </source>
</evidence>
<organism evidence="14 15">
    <name type="scientific">Ridgeia piscesae</name>
    <name type="common">Tubeworm</name>
    <dbReference type="NCBI Taxonomy" id="27915"/>
    <lineage>
        <taxon>Eukaryota</taxon>
        <taxon>Metazoa</taxon>
        <taxon>Spiralia</taxon>
        <taxon>Lophotrochozoa</taxon>
        <taxon>Annelida</taxon>
        <taxon>Polychaeta</taxon>
        <taxon>Sedentaria</taxon>
        <taxon>Canalipalpata</taxon>
        <taxon>Sabellida</taxon>
        <taxon>Siboglinidae</taxon>
        <taxon>Ridgeia</taxon>
    </lineage>
</organism>
<dbReference type="SUPFAM" id="SSF52540">
    <property type="entry name" value="P-loop containing nucleoside triphosphate hydrolases"/>
    <property type="match status" value="1"/>
</dbReference>
<dbReference type="InterPro" id="IPR003439">
    <property type="entry name" value="ABC_transporter-like_ATP-bd"/>
</dbReference>
<dbReference type="InterPro" id="IPR011527">
    <property type="entry name" value="ABC1_TM_dom"/>
</dbReference>
<sequence length="660" mass="73205">MEARSSELLTEDEKTPSYFTMEILPAKDRGPEDNADMVPLRRVFRYADCRDILLMIVGTVGAILHGAFYILSNVVLGLQMDAFLIYEKGNRYLLDFPDVWKRYDVTIHDLWENKSMIDLIGVMENRTDISSSHISADLNPDIFFDEMKLYTYWYVGMAGGVMIFAFCQVSLWAVAAERQVRRIRIHFLRAVLRQDIGWYDRLGSGELNTRLSDDMHKIVDGIGEKFSSAIELFACFILAFIQGFFIGWKLSLVMLVIVPVLITAALITSSVSTKLTNEELKSYAKAGKVAEEVIGSIRTVAAFGGETKEAERYNNNLSEARDKGIRKGLILGLSMGGTWFVVYAAYSLGFWYGAKLIREDDSYTPGRLLIVFFSILTGAVAIGLAGPKIQAVAVARGAADTIFKIIDREPDIDSSSETGVRPENISGNIEFRNVLFRYPTRPDVPVLNGLNLKVKVGQTVALVGASGCGKSTTVALLQRFYDPLAGSVLVDGIDIRDYNLKHLRQHVGVVGQEPILFGMSIIENIRFGRENVTDAEVIEATKQANAYNFIMKLPETFETMVGDRGAQLSGGQKQRIAIARALVRNPTILLLDEATSALDTESESTVQAALDTASHGRTTIVIAHRLSTVRNADKICSFHDGEIVEEGNHAELMKKGRHLR</sequence>
<proteinExistence type="inferred from homology"/>
<dbReference type="InterPro" id="IPR017871">
    <property type="entry name" value="ABC_transporter-like_CS"/>
</dbReference>
<dbReference type="GO" id="GO:0005524">
    <property type="term" value="F:ATP binding"/>
    <property type="evidence" value="ECO:0007669"/>
    <property type="project" value="UniProtKB-KW"/>
</dbReference>
<dbReference type="InterPro" id="IPR039421">
    <property type="entry name" value="Type_1_exporter"/>
</dbReference>
<dbReference type="CDD" id="cd03249">
    <property type="entry name" value="ABC_MTABC3_MDL1_MDL2"/>
    <property type="match status" value="1"/>
</dbReference>
<feature type="transmembrane region" description="Helical" evidence="11">
    <location>
        <begin position="252"/>
        <end position="271"/>
    </location>
</feature>
<dbReference type="CDD" id="cd18577">
    <property type="entry name" value="ABC_6TM_Pgp_ABCB1_D1_like"/>
    <property type="match status" value="1"/>
</dbReference>
<dbReference type="EMBL" id="JAODUO010000284">
    <property type="protein sequence ID" value="KAK2184056.1"/>
    <property type="molecule type" value="Genomic_DNA"/>
</dbReference>
<dbReference type="Proteomes" id="UP001209878">
    <property type="component" value="Unassembled WGS sequence"/>
</dbReference>
<keyword evidence="9 11" id="KW-1133">Transmembrane helix</keyword>
<evidence type="ECO:0000256" key="1">
    <source>
        <dbReference type="ARBA" id="ARBA00004141"/>
    </source>
</evidence>
<dbReference type="InterPro" id="IPR027417">
    <property type="entry name" value="P-loop_NTPase"/>
</dbReference>
<name>A0AAD9UCB5_RIDPI</name>
<dbReference type="PANTHER" id="PTHR24222:SF76">
    <property type="entry name" value="MYCOBACTIN IMPORT ATP-BINDING_PERMEASE PROTEIN IRTB"/>
    <property type="match status" value="1"/>
</dbReference>